<reference evidence="8 9" key="1">
    <citation type="journal article" date="2018" name="PLoS Pathog.">
        <title>Evolution of structural diversity of trichothecenes, a family of toxins produced by plant pathogenic and entomopathogenic fungi.</title>
        <authorList>
            <person name="Proctor R.H."/>
            <person name="McCormick S.P."/>
            <person name="Kim H.S."/>
            <person name="Cardoza R.E."/>
            <person name="Stanley A.M."/>
            <person name="Lindo L."/>
            <person name="Kelly A."/>
            <person name="Brown D.W."/>
            <person name="Lee T."/>
            <person name="Vaughan M.M."/>
            <person name="Alexander N.J."/>
            <person name="Busman M."/>
            <person name="Gutierrez S."/>
        </authorList>
    </citation>
    <scope>NUCLEOTIDE SEQUENCE [LARGE SCALE GENOMIC DNA]</scope>
    <source>
        <strain evidence="8 9">IBT 40837</strain>
    </source>
</reference>
<evidence type="ECO:0000256" key="7">
    <source>
        <dbReference type="ARBA" id="ARBA00023136"/>
    </source>
</evidence>
<evidence type="ECO:0000256" key="2">
    <source>
        <dbReference type="ARBA" id="ARBA00022617"/>
    </source>
</evidence>
<dbReference type="STRING" id="490622.A0A395NA97"/>
<dbReference type="PANTHER" id="PTHR10978">
    <property type="entry name" value="SUCCINATE DEHYDROGENASE CYTOCHROME B560 SUBUNIT"/>
    <property type="match status" value="1"/>
</dbReference>
<gene>
    <name evidence="8" type="ORF">TARUN_9517</name>
</gene>
<evidence type="ECO:0000313" key="8">
    <source>
        <dbReference type="EMBL" id="RFU72737.1"/>
    </source>
</evidence>
<keyword evidence="5" id="KW-1133">Transmembrane helix</keyword>
<evidence type="ECO:0000256" key="1">
    <source>
        <dbReference type="ARBA" id="ARBA00004370"/>
    </source>
</evidence>
<keyword evidence="7" id="KW-0472">Membrane</keyword>
<dbReference type="InterPro" id="IPR000701">
    <property type="entry name" value="SuccDH_FuR_B_TM-su"/>
</dbReference>
<dbReference type="CDD" id="cd03499">
    <property type="entry name" value="SQR_TypeC_SdhC"/>
    <property type="match status" value="1"/>
</dbReference>
<evidence type="ECO:0000256" key="4">
    <source>
        <dbReference type="ARBA" id="ARBA00022723"/>
    </source>
</evidence>
<keyword evidence="6" id="KW-0408">Iron</keyword>
<protein>
    <submittedName>
        <fullName evidence="8">Succinate dehydrogenase cytochrome b subunit</fullName>
    </submittedName>
</protein>
<evidence type="ECO:0000313" key="9">
    <source>
        <dbReference type="Proteomes" id="UP000266272"/>
    </source>
</evidence>
<dbReference type="GO" id="GO:0016020">
    <property type="term" value="C:membrane"/>
    <property type="evidence" value="ECO:0007669"/>
    <property type="project" value="UniProtKB-SubCell"/>
</dbReference>
<organism evidence="8 9">
    <name type="scientific">Trichoderma arundinaceum</name>
    <dbReference type="NCBI Taxonomy" id="490622"/>
    <lineage>
        <taxon>Eukaryota</taxon>
        <taxon>Fungi</taxon>
        <taxon>Dikarya</taxon>
        <taxon>Ascomycota</taxon>
        <taxon>Pezizomycotina</taxon>
        <taxon>Sordariomycetes</taxon>
        <taxon>Hypocreomycetidae</taxon>
        <taxon>Hypocreales</taxon>
        <taxon>Hypocreaceae</taxon>
        <taxon>Trichoderma</taxon>
    </lineage>
</organism>
<dbReference type="Pfam" id="PF01127">
    <property type="entry name" value="Sdh_cyt"/>
    <property type="match status" value="1"/>
</dbReference>
<proteinExistence type="predicted"/>
<dbReference type="InterPro" id="IPR014314">
    <property type="entry name" value="Succ_DH_cytb556"/>
</dbReference>
<keyword evidence="9" id="KW-1185">Reference proteome</keyword>
<dbReference type="PANTHER" id="PTHR10978:SF5">
    <property type="entry name" value="SUCCINATE DEHYDROGENASE CYTOCHROME B560 SUBUNIT, MITOCHONDRIAL"/>
    <property type="match status" value="1"/>
</dbReference>
<accession>A0A395NA97</accession>
<keyword evidence="4" id="KW-0479">Metal-binding</keyword>
<dbReference type="GO" id="GO:0009055">
    <property type="term" value="F:electron transfer activity"/>
    <property type="evidence" value="ECO:0007669"/>
    <property type="project" value="InterPro"/>
</dbReference>
<dbReference type="GO" id="GO:0005739">
    <property type="term" value="C:mitochondrion"/>
    <property type="evidence" value="ECO:0007669"/>
    <property type="project" value="GOC"/>
</dbReference>
<evidence type="ECO:0000256" key="5">
    <source>
        <dbReference type="ARBA" id="ARBA00022989"/>
    </source>
</evidence>
<dbReference type="EMBL" id="PXOA01000783">
    <property type="protein sequence ID" value="RFU72737.1"/>
    <property type="molecule type" value="Genomic_DNA"/>
</dbReference>
<dbReference type="SUPFAM" id="SSF81343">
    <property type="entry name" value="Fumarate reductase respiratory complex transmembrane subunits"/>
    <property type="match status" value="1"/>
</dbReference>
<dbReference type="GO" id="GO:0046872">
    <property type="term" value="F:metal ion binding"/>
    <property type="evidence" value="ECO:0007669"/>
    <property type="project" value="UniProtKB-KW"/>
</dbReference>
<comment type="subcellular location">
    <subcellularLocation>
        <location evidence="1">Membrane</location>
    </subcellularLocation>
</comment>
<name>A0A395NA97_TRIAR</name>
<evidence type="ECO:0000256" key="6">
    <source>
        <dbReference type="ARBA" id="ARBA00023004"/>
    </source>
</evidence>
<dbReference type="GO" id="GO:0006099">
    <property type="term" value="P:tricarboxylic acid cycle"/>
    <property type="evidence" value="ECO:0007669"/>
    <property type="project" value="InterPro"/>
</dbReference>
<dbReference type="Proteomes" id="UP000266272">
    <property type="component" value="Unassembled WGS sequence"/>
</dbReference>
<sequence>MIAQRLGLAAMRTSKPNDVLTFECSPTGATKPNAFFSQNIPRMVLASAMSTTQARPVSTQKLSPEEGQQVLVNQRLNRPVSPNLGIYKLEQTWFGASAWTRITGCALSGAAYVYFTAYLASPLLGFHIESAALASGFAALPFVVKGAIKFALAFPFTFHFINGIKHLVYDLGIGFAKTQIWRGEIALWVSSFIGGGYLAFGL</sequence>
<dbReference type="OrthoDB" id="588261at2759"/>
<dbReference type="Gene3D" id="1.20.1300.10">
    <property type="entry name" value="Fumarate reductase/succinate dehydrogenase, transmembrane subunit"/>
    <property type="match status" value="1"/>
</dbReference>
<comment type="caution">
    <text evidence="8">The sequence shown here is derived from an EMBL/GenBank/DDBJ whole genome shotgun (WGS) entry which is preliminary data.</text>
</comment>
<keyword evidence="3" id="KW-0812">Transmembrane</keyword>
<dbReference type="InterPro" id="IPR034804">
    <property type="entry name" value="SQR/QFR_C/D"/>
</dbReference>
<dbReference type="AlphaFoldDB" id="A0A395NA97"/>
<dbReference type="GO" id="GO:0006121">
    <property type="term" value="P:mitochondrial electron transport, succinate to ubiquinone"/>
    <property type="evidence" value="ECO:0007669"/>
    <property type="project" value="TreeGrafter"/>
</dbReference>
<keyword evidence="2" id="KW-0349">Heme</keyword>
<evidence type="ECO:0000256" key="3">
    <source>
        <dbReference type="ARBA" id="ARBA00022692"/>
    </source>
</evidence>